<dbReference type="OrthoDB" id="9782846at2"/>
<dbReference type="RefSeq" id="WP_069366251.1">
    <property type="nucleotide sequence ID" value="NZ_CP012502.1"/>
</dbReference>
<feature type="compositionally biased region" description="Low complexity" evidence="4">
    <location>
        <begin position="39"/>
        <end position="50"/>
    </location>
</feature>
<dbReference type="PANTHER" id="PTHR30061">
    <property type="entry name" value="MALTOSE-BINDING PERIPLASMIC PROTEIN"/>
    <property type="match status" value="1"/>
</dbReference>
<dbReference type="KEGG" id="bbev:BBEV_3047"/>
<keyword evidence="3" id="KW-0732">Signal</keyword>
<dbReference type="Proteomes" id="UP000094463">
    <property type="component" value="Chromosome"/>
</dbReference>
<name>A0A1D7QZD8_9BACI</name>
<reference evidence="5 6" key="1">
    <citation type="submission" date="2015-08" db="EMBL/GenBank/DDBJ databases">
        <title>The complete genome sequence of Bacillus beveridgei MLTeJB.</title>
        <authorList>
            <person name="Hanson T.E."/>
            <person name="Mesa C."/>
            <person name="Basesman S.M."/>
            <person name="Oremland R.S."/>
        </authorList>
    </citation>
    <scope>NUCLEOTIDE SEQUENCE [LARGE SCALE GENOMIC DNA]</scope>
    <source>
        <strain evidence="5 6">MLTeJB</strain>
    </source>
</reference>
<dbReference type="GO" id="GO:1901982">
    <property type="term" value="F:maltose binding"/>
    <property type="evidence" value="ECO:0007669"/>
    <property type="project" value="TreeGrafter"/>
</dbReference>
<dbReference type="Pfam" id="PF01547">
    <property type="entry name" value="SBP_bac_1"/>
    <property type="match status" value="1"/>
</dbReference>
<protein>
    <submittedName>
        <fullName evidence="5">Sugar ABC transporter periplasmic substrate-binding protein</fullName>
    </submittedName>
</protein>
<comment type="similarity">
    <text evidence="1">Belongs to the bacterial solute-binding protein 1 family.</text>
</comment>
<keyword evidence="6" id="KW-1185">Reference proteome</keyword>
<dbReference type="GO" id="GO:0015768">
    <property type="term" value="P:maltose transport"/>
    <property type="evidence" value="ECO:0007669"/>
    <property type="project" value="TreeGrafter"/>
</dbReference>
<accession>A0A1D7QZD8</accession>
<dbReference type="GO" id="GO:0042956">
    <property type="term" value="P:maltodextrin transmembrane transport"/>
    <property type="evidence" value="ECO:0007669"/>
    <property type="project" value="TreeGrafter"/>
</dbReference>
<evidence type="ECO:0000256" key="4">
    <source>
        <dbReference type="SAM" id="MobiDB-lite"/>
    </source>
</evidence>
<evidence type="ECO:0000256" key="3">
    <source>
        <dbReference type="ARBA" id="ARBA00022729"/>
    </source>
</evidence>
<sequence length="437" mass="48422">MQKKNGLKVTGWAAVMLTGAVLTGCGGNENEEVTGADSNNNAGNQGNNENVSDEGDQEEVTVRLTGWQSSPTEQRYFEETLDAFEEKYPHINVEVDTIADQYMDVLRTRLIGGEASDVFFLDAFEAPGLIDAGVLEPLDGYITDEFDVDDFEDPLIDAFRNDGELWGLPKDTSTLALFYNKDHFDEAGIEAPPETWDELEEVAGELTTEDRYGFGIVTDLARLYFIAESLGGEVVVDNQPNFTDPAVIEALQPIVDMRNESEVGAAPSDVGAEWGGDMFGTERASMIIEGNWMIEFMDDAFPDVDYGVVEIPVIDNDPSTMAYTVSYSMNHQSEVKEEAWQLIEFLTGKEGMEMWTSSGLALPSRASVAEQMDYERPEIYEPFIEGASYATVWADDTNLPIINSNFENQFSSAFIGDQTLEEALEEAQRVAENEIQD</sequence>
<feature type="region of interest" description="Disordered" evidence="4">
    <location>
        <begin position="28"/>
        <end position="57"/>
    </location>
</feature>
<dbReference type="AlphaFoldDB" id="A0A1D7QZD8"/>
<dbReference type="PATRIC" id="fig|632773.3.peg.3188"/>
<dbReference type="InterPro" id="IPR006059">
    <property type="entry name" value="SBP"/>
</dbReference>
<proteinExistence type="inferred from homology"/>
<keyword evidence="2" id="KW-0813">Transport</keyword>
<dbReference type="Gene3D" id="3.40.190.10">
    <property type="entry name" value="Periplasmic binding protein-like II"/>
    <property type="match status" value="1"/>
</dbReference>
<dbReference type="GO" id="GO:0055052">
    <property type="term" value="C:ATP-binding cassette (ABC) transporter complex, substrate-binding subunit-containing"/>
    <property type="evidence" value="ECO:0007669"/>
    <property type="project" value="TreeGrafter"/>
</dbReference>
<evidence type="ECO:0000256" key="1">
    <source>
        <dbReference type="ARBA" id="ARBA00008520"/>
    </source>
</evidence>
<dbReference type="CDD" id="cd14748">
    <property type="entry name" value="PBP2_UgpB"/>
    <property type="match status" value="1"/>
</dbReference>
<dbReference type="EMBL" id="CP012502">
    <property type="protein sequence ID" value="AOM84365.1"/>
    <property type="molecule type" value="Genomic_DNA"/>
</dbReference>
<dbReference type="PROSITE" id="PS51257">
    <property type="entry name" value="PROKAR_LIPOPROTEIN"/>
    <property type="match status" value="1"/>
</dbReference>
<evidence type="ECO:0000313" key="5">
    <source>
        <dbReference type="EMBL" id="AOM84365.1"/>
    </source>
</evidence>
<gene>
    <name evidence="5" type="primary">malE-2</name>
    <name evidence="5" type="ORF">BBEV_3047</name>
</gene>
<dbReference type="SUPFAM" id="SSF53850">
    <property type="entry name" value="Periplasmic binding protein-like II"/>
    <property type="match status" value="1"/>
</dbReference>
<organism evidence="5 6">
    <name type="scientific">Salisediminibacterium beveridgei</name>
    <dbReference type="NCBI Taxonomy" id="632773"/>
    <lineage>
        <taxon>Bacteria</taxon>
        <taxon>Bacillati</taxon>
        <taxon>Bacillota</taxon>
        <taxon>Bacilli</taxon>
        <taxon>Bacillales</taxon>
        <taxon>Bacillaceae</taxon>
        <taxon>Salisediminibacterium</taxon>
    </lineage>
</organism>
<evidence type="ECO:0000256" key="2">
    <source>
        <dbReference type="ARBA" id="ARBA00022448"/>
    </source>
</evidence>
<evidence type="ECO:0000313" key="6">
    <source>
        <dbReference type="Proteomes" id="UP000094463"/>
    </source>
</evidence>
<dbReference type="PANTHER" id="PTHR30061:SF50">
    <property type="entry name" value="MALTOSE_MALTODEXTRIN-BINDING PERIPLASMIC PROTEIN"/>
    <property type="match status" value="1"/>
</dbReference>
<dbReference type="STRING" id="632773.BBEV_3047"/>